<name>A0AAE1DY38_9GAST</name>
<sequence length="119" mass="13511">MALKKSLKNALFPCNLETHKAGLMLKKIVYSNFGQNELNTNSVSNTNHQYFLIATASRRETLDPAMFHHSYNNIVKCSHRTNKTPSISVLTNITASFPKGETVAPSNLKTQHRHLRLWM</sequence>
<accession>A0AAE1DY38</accession>
<gene>
    <name evidence="1" type="ORF">RRG08_050823</name>
</gene>
<evidence type="ECO:0000313" key="2">
    <source>
        <dbReference type="Proteomes" id="UP001283361"/>
    </source>
</evidence>
<protein>
    <submittedName>
        <fullName evidence="1">Uncharacterized protein</fullName>
    </submittedName>
</protein>
<organism evidence="1 2">
    <name type="scientific">Elysia crispata</name>
    <name type="common">lettuce slug</name>
    <dbReference type="NCBI Taxonomy" id="231223"/>
    <lineage>
        <taxon>Eukaryota</taxon>
        <taxon>Metazoa</taxon>
        <taxon>Spiralia</taxon>
        <taxon>Lophotrochozoa</taxon>
        <taxon>Mollusca</taxon>
        <taxon>Gastropoda</taxon>
        <taxon>Heterobranchia</taxon>
        <taxon>Euthyneura</taxon>
        <taxon>Panpulmonata</taxon>
        <taxon>Sacoglossa</taxon>
        <taxon>Placobranchoidea</taxon>
        <taxon>Plakobranchidae</taxon>
        <taxon>Elysia</taxon>
    </lineage>
</organism>
<reference evidence="1" key="1">
    <citation type="journal article" date="2023" name="G3 (Bethesda)">
        <title>A reference genome for the long-term kleptoplast-retaining sea slug Elysia crispata morphotype clarki.</title>
        <authorList>
            <person name="Eastman K.E."/>
            <person name="Pendleton A.L."/>
            <person name="Shaikh M.A."/>
            <person name="Suttiyut T."/>
            <person name="Ogas R."/>
            <person name="Tomko P."/>
            <person name="Gavelis G."/>
            <person name="Widhalm J.R."/>
            <person name="Wisecaver J.H."/>
        </authorList>
    </citation>
    <scope>NUCLEOTIDE SEQUENCE</scope>
    <source>
        <strain evidence="1">ECLA1</strain>
    </source>
</reference>
<dbReference type="AlphaFoldDB" id="A0AAE1DY38"/>
<evidence type="ECO:0000313" key="1">
    <source>
        <dbReference type="EMBL" id="KAK3785803.1"/>
    </source>
</evidence>
<proteinExistence type="predicted"/>
<dbReference type="Proteomes" id="UP001283361">
    <property type="component" value="Unassembled WGS sequence"/>
</dbReference>
<comment type="caution">
    <text evidence="1">The sequence shown here is derived from an EMBL/GenBank/DDBJ whole genome shotgun (WGS) entry which is preliminary data.</text>
</comment>
<keyword evidence="2" id="KW-1185">Reference proteome</keyword>
<dbReference type="EMBL" id="JAWDGP010002060">
    <property type="protein sequence ID" value="KAK3785803.1"/>
    <property type="molecule type" value="Genomic_DNA"/>
</dbReference>